<organism evidence="2">
    <name type="scientific">Notodromas monacha</name>
    <dbReference type="NCBI Taxonomy" id="399045"/>
    <lineage>
        <taxon>Eukaryota</taxon>
        <taxon>Metazoa</taxon>
        <taxon>Ecdysozoa</taxon>
        <taxon>Arthropoda</taxon>
        <taxon>Crustacea</taxon>
        <taxon>Oligostraca</taxon>
        <taxon>Ostracoda</taxon>
        <taxon>Podocopa</taxon>
        <taxon>Podocopida</taxon>
        <taxon>Cypridocopina</taxon>
        <taxon>Cypridoidea</taxon>
        <taxon>Cyprididae</taxon>
        <taxon>Notodromas</taxon>
    </lineage>
</organism>
<evidence type="ECO:0000313" key="2">
    <source>
        <dbReference type="EMBL" id="CAD7274106.1"/>
    </source>
</evidence>
<feature type="region of interest" description="Disordered" evidence="1">
    <location>
        <begin position="38"/>
        <end position="59"/>
    </location>
</feature>
<evidence type="ECO:0000256" key="1">
    <source>
        <dbReference type="SAM" id="MobiDB-lite"/>
    </source>
</evidence>
<keyword evidence="3" id="KW-1185">Reference proteome</keyword>
<dbReference type="EMBL" id="CAJPEX010000204">
    <property type="protein sequence ID" value="CAG0914258.1"/>
    <property type="molecule type" value="Genomic_DNA"/>
</dbReference>
<name>A0A7R9GAZ5_9CRUS</name>
<proteinExistence type="predicted"/>
<sequence length="405" mass="43887">MTSVPEGFLGHLSFLLFREKKFLEESTVVHTPAKFRWREARPEKSSGSETSGTPDGFSGIERMLHRNPAGEDAPDGAKLAEPGGRTWKEGLMLDTRAIHWTRSRFVCHAMSRAAALPFTARTTPEAVVRPRKTLGCAQFSGSLRELEEKRASRRGACFGAEGRPRAARAPENPGRIDPGSEGPIPACVPGFPLPCKSIPGSPRAPPSGSLPAASTPGNSAAGRACCESLTGSAFTPALCSLTSVRFRVFDFSPFFPAVEGSPELPAGHVDLRLSRHSQRSDCVELFCNHSAKSEINACCLDMSIEICWVDRPALGNQVHAREGPPALDCRAPGRIKSMNERDTGNCGHDIKEPVHRSGILRGPLMCGFRAPPSTENSLRYTRKTRSRNVEFPPLARVLARLGKLS</sequence>
<accession>A0A7R9GAZ5</accession>
<dbReference type="AlphaFoldDB" id="A0A7R9GAZ5"/>
<evidence type="ECO:0000313" key="3">
    <source>
        <dbReference type="Proteomes" id="UP000678499"/>
    </source>
</evidence>
<gene>
    <name evidence="2" type="ORF">NMOB1V02_LOCUS1961</name>
</gene>
<dbReference type="Proteomes" id="UP000678499">
    <property type="component" value="Unassembled WGS sequence"/>
</dbReference>
<protein>
    <submittedName>
        <fullName evidence="2">Uncharacterized protein</fullName>
    </submittedName>
</protein>
<dbReference type="EMBL" id="OA882241">
    <property type="protein sequence ID" value="CAD7274106.1"/>
    <property type="molecule type" value="Genomic_DNA"/>
</dbReference>
<reference evidence="2" key="1">
    <citation type="submission" date="2020-11" db="EMBL/GenBank/DDBJ databases">
        <authorList>
            <person name="Tran Van P."/>
        </authorList>
    </citation>
    <scope>NUCLEOTIDE SEQUENCE</scope>
</reference>
<feature type="region of interest" description="Disordered" evidence="1">
    <location>
        <begin position="157"/>
        <end position="181"/>
    </location>
</feature>